<dbReference type="SUPFAM" id="SSF53474">
    <property type="entry name" value="alpha/beta-Hydrolases"/>
    <property type="match status" value="1"/>
</dbReference>
<sequence>MVSALYDFKQPILNVYGVSGLVADKRVFEHLTLDIEIIPIDSITPYSNESIKSYSKRLSAVIDASKDFALIGVSFGGLIATEINQILNAKKVILISSAQTKSELRLIYKWVGNSRILKLIPASLLNPPKFVAKYIMGAHNSKLFFEILDDTNLCFVKWALQEFTTWKNTNQSTKVIKINGTKDKLIPPKGNTRMKLIEGGEHFMIVDRANEISEIINFELKNT</sequence>
<dbReference type="InterPro" id="IPR008886">
    <property type="entry name" value="UPF0227/Esterase_YqiA"/>
</dbReference>
<reference evidence="1 2" key="1">
    <citation type="submission" date="2019-03" db="EMBL/GenBank/DDBJ databases">
        <title>Genomic Encyclopedia of Type Strains, Phase III (KMG-III): the genomes of soil and plant-associated and newly described type strains.</title>
        <authorList>
            <person name="Whitman W."/>
        </authorList>
    </citation>
    <scope>NUCLEOTIDE SEQUENCE [LARGE SCALE GENOMIC DNA]</scope>
    <source>
        <strain evidence="1 2">CECT 8455</strain>
    </source>
</reference>
<evidence type="ECO:0000313" key="2">
    <source>
        <dbReference type="Proteomes" id="UP000295274"/>
    </source>
</evidence>
<dbReference type="AlphaFoldDB" id="A0A4R7D3M7"/>
<dbReference type="Pfam" id="PF05728">
    <property type="entry name" value="UPF0227"/>
    <property type="match status" value="1"/>
</dbReference>
<dbReference type="Proteomes" id="UP000295274">
    <property type="component" value="Unassembled WGS sequence"/>
</dbReference>
<protein>
    <submittedName>
        <fullName evidence="1">Uncharacterized protein UPF0227</fullName>
    </submittedName>
</protein>
<proteinExistence type="predicted"/>
<keyword evidence="2" id="KW-1185">Reference proteome</keyword>
<gene>
    <name evidence="1" type="ORF">DFQ03_2061</name>
</gene>
<dbReference type="InterPro" id="IPR029058">
    <property type="entry name" value="AB_hydrolase_fold"/>
</dbReference>
<dbReference type="EMBL" id="SNZW01000014">
    <property type="protein sequence ID" value="TDS15420.1"/>
    <property type="molecule type" value="Genomic_DNA"/>
</dbReference>
<name>A0A4R7D3M7_9FLAO</name>
<comment type="caution">
    <text evidence="1">The sequence shown here is derived from an EMBL/GenBank/DDBJ whole genome shotgun (WGS) entry which is preliminary data.</text>
</comment>
<evidence type="ECO:0000313" key="1">
    <source>
        <dbReference type="EMBL" id="TDS15420.1"/>
    </source>
</evidence>
<organism evidence="1 2">
    <name type="scientific">Maribacter caenipelagi</name>
    <dbReference type="NCBI Taxonomy" id="1447781"/>
    <lineage>
        <taxon>Bacteria</taxon>
        <taxon>Pseudomonadati</taxon>
        <taxon>Bacteroidota</taxon>
        <taxon>Flavobacteriia</taxon>
        <taxon>Flavobacteriales</taxon>
        <taxon>Flavobacteriaceae</taxon>
        <taxon>Maribacter</taxon>
    </lineage>
</organism>
<dbReference type="Gene3D" id="3.40.50.1820">
    <property type="entry name" value="alpha/beta hydrolase"/>
    <property type="match status" value="1"/>
</dbReference>
<accession>A0A4R7D3M7</accession>